<keyword evidence="2" id="KW-1185">Reference proteome</keyword>
<accession>A0ACB6V3V9</accession>
<evidence type="ECO:0000313" key="1">
    <source>
        <dbReference type="EMBL" id="KAF5097029.1"/>
    </source>
</evidence>
<proteinExistence type="predicted"/>
<comment type="caution">
    <text evidence="1">The sequence shown here is derived from an EMBL/GenBank/DDBJ whole genome shotgun (WGS) entry which is preliminary data.</text>
</comment>
<name>A0ACB6V3V9_9ASCO</name>
<reference evidence="1 2" key="1">
    <citation type="journal article" date="2020" name="Front. Microbiol.">
        <title>Phenotypic and Genetic Characterization of the Cheese Ripening Yeast Geotrichum candidum.</title>
        <authorList>
            <person name="Perkins V."/>
            <person name="Vignola S."/>
            <person name="Lessard M.H."/>
            <person name="Plante P.L."/>
            <person name="Corbeil J."/>
            <person name="Dugat-Bony E."/>
            <person name="Frenette M."/>
            <person name="Labrie S."/>
        </authorList>
    </citation>
    <scope>NUCLEOTIDE SEQUENCE [LARGE SCALE GENOMIC DNA]</scope>
    <source>
        <strain evidence="1 2">LMA-1147</strain>
    </source>
</reference>
<organism evidence="1 2">
    <name type="scientific">Geotrichum galactomycetum</name>
    <dbReference type="NCBI Taxonomy" id="27317"/>
    <lineage>
        <taxon>Eukaryota</taxon>
        <taxon>Fungi</taxon>
        <taxon>Dikarya</taxon>
        <taxon>Ascomycota</taxon>
        <taxon>Saccharomycotina</taxon>
        <taxon>Dipodascomycetes</taxon>
        <taxon>Dipodascales</taxon>
        <taxon>Dipodascaceae</taxon>
        <taxon>Geotrichum</taxon>
    </lineage>
</organism>
<protein>
    <submittedName>
        <fullName evidence="1">Uncharacterized protein</fullName>
    </submittedName>
</protein>
<gene>
    <name evidence="1" type="ORF">D0Z00_002555</name>
</gene>
<dbReference type="EMBL" id="QVQA01000075">
    <property type="protein sequence ID" value="KAF5097029.1"/>
    <property type="molecule type" value="Genomic_DNA"/>
</dbReference>
<sequence length="120" mass="13095">MTKFYTDAHYNPNTKESTFGVHCPSKGYSHSGHLPGNFHNSGQAEYAAIDRTVNIVKDQFFPHAAPNSRFEVHSDSVHAVDRWNASNPSSGGGNIHVNWSPRDSAGIQNADKQASDLASK</sequence>
<dbReference type="Proteomes" id="UP000744676">
    <property type="component" value="Unassembled WGS sequence"/>
</dbReference>
<evidence type="ECO:0000313" key="2">
    <source>
        <dbReference type="Proteomes" id="UP000744676"/>
    </source>
</evidence>